<evidence type="ECO:0000313" key="1">
    <source>
        <dbReference type="EMBL" id="GAI99847.1"/>
    </source>
</evidence>
<dbReference type="EMBL" id="BARW01015868">
    <property type="protein sequence ID" value="GAI99847.1"/>
    <property type="molecule type" value="Genomic_DNA"/>
</dbReference>
<comment type="caution">
    <text evidence="1">The sequence shown here is derived from an EMBL/GenBank/DDBJ whole genome shotgun (WGS) entry which is preliminary data.</text>
</comment>
<protein>
    <submittedName>
        <fullName evidence="1">Uncharacterized protein</fullName>
    </submittedName>
</protein>
<gene>
    <name evidence="1" type="ORF">S12H4_27759</name>
</gene>
<accession>X1T3F3</accession>
<reference evidence="1" key="1">
    <citation type="journal article" date="2014" name="Front. Microbiol.">
        <title>High frequency of phylogenetically diverse reductive dehalogenase-homologous genes in deep subseafloor sedimentary metagenomes.</title>
        <authorList>
            <person name="Kawai M."/>
            <person name="Futagami T."/>
            <person name="Toyoda A."/>
            <person name="Takaki Y."/>
            <person name="Nishi S."/>
            <person name="Hori S."/>
            <person name="Arai W."/>
            <person name="Tsubouchi T."/>
            <person name="Morono Y."/>
            <person name="Uchiyama I."/>
            <person name="Ito T."/>
            <person name="Fujiyama A."/>
            <person name="Inagaki F."/>
            <person name="Takami H."/>
        </authorList>
    </citation>
    <scope>NUCLEOTIDE SEQUENCE</scope>
    <source>
        <strain evidence="1">Expedition CK06-06</strain>
    </source>
</reference>
<sequence>MRNRKRNSRAGNWYLAKPKAAKEQKNKARIVELAAMKKLFHKFVPKGRCSNKVKKLPIVGFSATKVGG</sequence>
<name>X1T3F3_9ZZZZ</name>
<dbReference type="AlphaFoldDB" id="X1T3F3"/>
<proteinExistence type="predicted"/>
<organism evidence="1">
    <name type="scientific">marine sediment metagenome</name>
    <dbReference type="NCBI Taxonomy" id="412755"/>
    <lineage>
        <taxon>unclassified sequences</taxon>
        <taxon>metagenomes</taxon>
        <taxon>ecological metagenomes</taxon>
    </lineage>
</organism>